<evidence type="ECO:0000313" key="2">
    <source>
        <dbReference type="Proteomes" id="UP000509704"/>
    </source>
</evidence>
<dbReference type="AlphaFoldDB" id="A0A7H9B5W5"/>
<organism evidence="1 2">
    <name type="scientific">Zygotorulaspora mrakii</name>
    <name type="common">Zygosaccharomyces mrakii</name>
    <dbReference type="NCBI Taxonomy" id="42260"/>
    <lineage>
        <taxon>Eukaryota</taxon>
        <taxon>Fungi</taxon>
        <taxon>Dikarya</taxon>
        <taxon>Ascomycota</taxon>
        <taxon>Saccharomycotina</taxon>
        <taxon>Saccharomycetes</taxon>
        <taxon>Saccharomycetales</taxon>
        <taxon>Saccharomycetaceae</taxon>
        <taxon>Zygotorulaspora</taxon>
    </lineage>
</organism>
<sequence>MSSSHPIPQMVNISHALQSTAVEKIRSDIKDLQQVAELTLDQKQTINKYIESLNAAFAQFTKDNEHVERSVDKSITAADTQLYMGLKGMYTDYLSQLERIRQEKSTDVVNAKASNESVLHIIKEELPTKHAKERRLYIDKLIKNYPNDKLPKKSVGLVQSIIKLCSLDSDFTPTLKSYVHLLKMMGYKYEAIKKYVPQDLDNLMSELFDKGSTKNEEISSLMASNGDSQNALLDDEPKKKISFSKYLKKGDEVVNENNKRESSKISEITSRPAKIIKKNNKGIGSNSGTKVSLNSILKTSGSSRSKRSSTGIRFEDDSQLVRVYGYGLPNEGLKVSPEELKKVLKPFKEGEPREALLIKNYEGKAKELDIEFDMLAEQSDISELKGGPIPCDTAVPLKYRKGFSNFTSDLGNKPAREPVIIDDLNENSKNLKGPLIMKAFGKNSLLLRKDRGGIPYRRIPDVVPINYPPRPVD</sequence>
<dbReference type="GeneID" id="59237695"/>
<protein>
    <submittedName>
        <fullName evidence="1">Uncharacterized protein</fullName>
    </submittedName>
</protein>
<evidence type="ECO:0000313" key="1">
    <source>
        <dbReference type="EMBL" id="QLG73937.1"/>
    </source>
</evidence>
<name>A0A7H9B5W5_ZYGMR</name>
<dbReference type="KEGG" id="zmk:HG535_0F04490"/>
<dbReference type="OrthoDB" id="4070347at2759"/>
<proteinExistence type="predicted"/>
<reference evidence="1 2" key="1">
    <citation type="submission" date="2020-07" db="EMBL/GenBank/DDBJ databases">
        <title>The yeast mating-type switching endonuclease HO is a domesticated member of an unorthodox homing genetic element family.</title>
        <authorList>
            <person name="Coughlan A.Y."/>
            <person name="Lombardi L."/>
            <person name="Braun-Galleani S."/>
            <person name="Martos A.R."/>
            <person name="Galeote V."/>
            <person name="Bigey F."/>
            <person name="Dequin S."/>
            <person name="Byrne K.P."/>
            <person name="Wolfe K.H."/>
        </authorList>
    </citation>
    <scope>NUCLEOTIDE SEQUENCE [LARGE SCALE GENOMIC DNA]</scope>
    <source>
        <strain evidence="1 2">NRRL Y-6702</strain>
    </source>
</reference>
<dbReference type="RefSeq" id="XP_037145662.1">
    <property type="nucleotide sequence ID" value="XM_037289767.1"/>
</dbReference>
<dbReference type="Proteomes" id="UP000509704">
    <property type="component" value="Chromosome 6"/>
</dbReference>
<gene>
    <name evidence="1" type="ORF">HG535_0F04490</name>
</gene>
<keyword evidence="2" id="KW-1185">Reference proteome</keyword>
<accession>A0A7H9B5W5</accession>
<dbReference type="EMBL" id="CP058609">
    <property type="protein sequence ID" value="QLG73937.1"/>
    <property type="molecule type" value="Genomic_DNA"/>
</dbReference>